<feature type="chain" id="PRO_5011114558" evidence="1">
    <location>
        <begin position="29"/>
        <end position="172"/>
    </location>
</feature>
<protein>
    <submittedName>
        <fullName evidence="2">Uncharacterized protein</fullName>
    </submittedName>
</protein>
<gene>
    <name evidence="2" type="ORF">NIES23_03720</name>
</gene>
<proteinExistence type="predicted"/>
<feature type="signal peptide" evidence="1">
    <location>
        <begin position="1"/>
        <end position="28"/>
    </location>
</feature>
<reference evidence="2 3" key="1">
    <citation type="submission" date="2017-06" db="EMBL/GenBank/DDBJ databases">
        <title>Genome sequencing of cyanobaciteial culture collection at National Institute for Environmental Studies (NIES).</title>
        <authorList>
            <person name="Hirose Y."/>
            <person name="Shimura Y."/>
            <person name="Fujisawa T."/>
            <person name="Nakamura Y."/>
            <person name="Kawachi M."/>
        </authorList>
    </citation>
    <scope>NUCLEOTIDE SEQUENCE [LARGE SCALE GENOMIC DNA]</scope>
    <source>
        <strain evidence="2 3">NIES-23</strain>
    </source>
</reference>
<evidence type="ECO:0000313" key="3">
    <source>
        <dbReference type="Proteomes" id="UP000217507"/>
    </source>
</evidence>
<accession>A0A1Z4KF20</accession>
<sequence length="172" mass="18755">MNIISFRLLILGAGITLVPLLSSLSTSAQNPSQNIELKVYSENEQKQSCPDKVSVTEKPRPYQEGSFTTDGSVNLSAYASNISVLTSNNFSVTWVGKLKPRYTKCSASAGMSKFDGQDYSGNINYLRMHFVKGKVYFILDLAGGSDPNNYPLVVLKNSLKNGNPAWSWGGSD</sequence>
<evidence type="ECO:0000256" key="1">
    <source>
        <dbReference type="SAM" id="SignalP"/>
    </source>
</evidence>
<keyword evidence="1" id="KW-0732">Signal</keyword>
<dbReference type="EMBL" id="AP018216">
    <property type="protein sequence ID" value="BAY67598.1"/>
    <property type="molecule type" value="Genomic_DNA"/>
</dbReference>
<dbReference type="AlphaFoldDB" id="A0A1Z4KF20"/>
<dbReference type="Proteomes" id="UP000217507">
    <property type="component" value="Chromosome"/>
</dbReference>
<evidence type="ECO:0000313" key="2">
    <source>
        <dbReference type="EMBL" id="BAY67598.1"/>
    </source>
</evidence>
<organism evidence="2 3">
    <name type="scientific">Trichormus variabilis NIES-23</name>
    <dbReference type="NCBI Taxonomy" id="1973479"/>
    <lineage>
        <taxon>Bacteria</taxon>
        <taxon>Bacillati</taxon>
        <taxon>Cyanobacteriota</taxon>
        <taxon>Cyanophyceae</taxon>
        <taxon>Nostocales</taxon>
        <taxon>Nostocaceae</taxon>
        <taxon>Trichormus</taxon>
    </lineage>
</organism>
<name>A0A1Z4KF20_ANAVA</name>